<feature type="region of interest" description="Disordered" evidence="1">
    <location>
        <begin position="401"/>
        <end position="441"/>
    </location>
</feature>
<sequence>MFYEASPALKSSKLLRELHKCAPRESVASYAPNTLHATTHSDYEPWLLAAVTCSGRVVVEAISAVSTSPSPFRATTFVGQDVEAGAATIGVGTDSHQFPCRNAREALRAHNIIAAVATSSIGDTTSSLRLSETFDWIHTAASVWSAPALLHHRRLFRVLNTSHLPTIVSIVETKRDKKRFLMVLTPYNPATEVSPADVLQNAQQKLRSIHVDPMNIGPTSLPSPSPRSFRAPFIELHERDPDRHTFDAPPNDLVAAIRDSQDDEADMTEEVLSPRSDGVMYTMSLCQVAPTSFLTTVSPDGSMIMVLQPTDLVTRSSGTRWTLPLIVRPTSPLHVASAGMGSLQTDAPHDTITDASLVWAGAALCHPRVEWQPSAVVVMSFAALFSDGTVRSYVLSGVNVEESSKHGSSSRREDAASVFSPAERLNVAESTSRRHPASRNHGGQTEYYVHCCGVVAPSLPSSSAAPLPYLTAHTCSATLSPSGGLLAYISRGGKGVVIAPVSAHGVSASSTTVISTTSSSDQLASLVW</sequence>
<dbReference type="AlphaFoldDB" id="A0A0S4JR41"/>
<accession>A0A0S4JR41</accession>
<evidence type="ECO:0000313" key="2">
    <source>
        <dbReference type="EMBL" id="CUG93965.1"/>
    </source>
</evidence>
<dbReference type="VEuPathDB" id="TriTrypDB:BSAL_45900"/>
<name>A0A0S4JR41_BODSA</name>
<gene>
    <name evidence="2" type="ORF">BSAL_45900</name>
</gene>
<keyword evidence="3" id="KW-1185">Reference proteome</keyword>
<protein>
    <submittedName>
        <fullName evidence="2">Uncharacterized protein</fullName>
    </submittedName>
</protein>
<dbReference type="Proteomes" id="UP000051952">
    <property type="component" value="Unassembled WGS sequence"/>
</dbReference>
<feature type="non-terminal residue" evidence="2">
    <location>
        <position position="528"/>
    </location>
</feature>
<organism evidence="2 3">
    <name type="scientific">Bodo saltans</name>
    <name type="common">Flagellated protozoan</name>
    <dbReference type="NCBI Taxonomy" id="75058"/>
    <lineage>
        <taxon>Eukaryota</taxon>
        <taxon>Discoba</taxon>
        <taxon>Euglenozoa</taxon>
        <taxon>Kinetoplastea</taxon>
        <taxon>Metakinetoplastina</taxon>
        <taxon>Eubodonida</taxon>
        <taxon>Bodonidae</taxon>
        <taxon>Bodo</taxon>
    </lineage>
</organism>
<proteinExistence type="predicted"/>
<evidence type="ECO:0000256" key="1">
    <source>
        <dbReference type="SAM" id="MobiDB-lite"/>
    </source>
</evidence>
<evidence type="ECO:0000313" key="3">
    <source>
        <dbReference type="Proteomes" id="UP000051952"/>
    </source>
</evidence>
<dbReference type="EMBL" id="CYKH01002213">
    <property type="protein sequence ID" value="CUG93965.1"/>
    <property type="molecule type" value="Genomic_DNA"/>
</dbReference>
<reference evidence="3" key="1">
    <citation type="submission" date="2015-09" db="EMBL/GenBank/DDBJ databases">
        <authorList>
            <consortium name="Pathogen Informatics"/>
        </authorList>
    </citation>
    <scope>NUCLEOTIDE SEQUENCE [LARGE SCALE GENOMIC DNA]</scope>
    <source>
        <strain evidence="3">Lake Konstanz</strain>
    </source>
</reference>
<feature type="compositionally biased region" description="Basic and acidic residues" evidence="1">
    <location>
        <begin position="402"/>
        <end position="415"/>
    </location>
</feature>